<proteinExistence type="predicted"/>
<name>A0ABW0Z2R0_9ACTN</name>
<feature type="compositionally biased region" description="Polar residues" evidence="1">
    <location>
        <begin position="1"/>
        <end position="17"/>
    </location>
</feature>
<accession>A0ABW0Z2R0</accession>
<dbReference type="RefSeq" id="WP_390318925.1">
    <property type="nucleotide sequence ID" value="NZ_JBHSPB010000015.1"/>
</dbReference>
<evidence type="ECO:0000256" key="1">
    <source>
        <dbReference type="SAM" id="MobiDB-lite"/>
    </source>
</evidence>
<organism evidence="2 3">
    <name type="scientific">Streptomyces gamaensis</name>
    <dbReference type="NCBI Taxonomy" id="1763542"/>
    <lineage>
        <taxon>Bacteria</taxon>
        <taxon>Bacillati</taxon>
        <taxon>Actinomycetota</taxon>
        <taxon>Actinomycetes</taxon>
        <taxon>Kitasatosporales</taxon>
        <taxon>Streptomycetaceae</taxon>
        <taxon>Streptomyces</taxon>
    </lineage>
</organism>
<reference evidence="3" key="1">
    <citation type="journal article" date="2019" name="Int. J. Syst. Evol. Microbiol.">
        <title>The Global Catalogue of Microorganisms (GCM) 10K type strain sequencing project: providing services to taxonomists for standard genome sequencing and annotation.</title>
        <authorList>
            <consortium name="The Broad Institute Genomics Platform"/>
            <consortium name="The Broad Institute Genome Sequencing Center for Infectious Disease"/>
            <person name="Wu L."/>
            <person name="Ma J."/>
        </authorList>
    </citation>
    <scope>NUCLEOTIDE SEQUENCE [LARGE SCALE GENOMIC DNA]</scope>
    <source>
        <strain evidence="3">CGMCC 4.7304</strain>
    </source>
</reference>
<feature type="region of interest" description="Disordered" evidence="1">
    <location>
        <begin position="1"/>
        <end position="26"/>
    </location>
</feature>
<protein>
    <submittedName>
        <fullName evidence="2">Helix-turn-helix domain-containing protein</fullName>
    </submittedName>
</protein>
<dbReference type="EMBL" id="JBHSPB010000015">
    <property type="protein sequence ID" value="MFC5723026.1"/>
    <property type="molecule type" value="Genomic_DNA"/>
</dbReference>
<sequence length="306" mass="33359">MTETQPIAQASARSSSSTVPRRGVTHVRHRHTERFTVVGNHLALHGSLSLVARGLAVYIQALPDGARIGIKQLVEVFPEGATVIGRALNELEAAGYLLRKRVRGKDGRVRTRTTWYEHPGARWGMAPGGPAVPDGTGRNPADGPGHPEPQLPTRTDRTPANVPAAPAPAPTRKAPELPPVDQEPVDQEAADLLASLRRRDPRLLLSGRDIRRMAPLVRTWLDRGIGPHQLRHTLTRELPAEGLKWPARILTHRLTDWLPPALPASAPAAPKPEPVRPHPLRNCDGCDRAFRAPHPGLCRDCREAAA</sequence>
<keyword evidence="3" id="KW-1185">Reference proteome</keyword>
<gene>
    <name evidence="2" type="ORF">ACFP1Z_22930</name>
</gene>
<evidence type="ECO:0000313" key="3">
    <source>
        <dbReference type="Proteomes" id="UP001596083"/>
    </source>
</evidence>
<evidence type="ECO:0000313" key="2">
    <source>
        <dbReference type="EMBL" id="MFC5723026.1"/>
    </source>
</evidence>
<dbReference type="Proteomes" id="UP001596083">
    <property type="component" value="Unassembled WGS sequence"/>
</dbReference>
<comment type="caution">
    <text evidence="2">The sequence shown here is derived from an EMBL/GenBank/DDBJ whole genome shotgun (WGS) entry which is preliminary data.</text>
</comment>
<feature type="region of interest" description="Disordered" evidence="1">
    <location>
        <begin position="120"/>
        <end position="183"/>
    </location>
</feature>